<dbReference type="AlphaFoldDB" id="A0A8H7V5T8"/>
<protein>
    <recommendedName>
        <fullName evidence="8">Major facilitator superfamily (MFS) profile domain-containing protein</fullName>
    </recommendedName>
</protein>
<keyword evidence="5 7" id="KW-0472">Membrane</keyword>
<dbReference type="SUPFAM" id="SSF103473">
    <property type="entry name" value="MFS general substrate transporter"/>
    <property type="match status" value="1"/>
</dbReference>
<feature type="transmembrane region" description="Helical" evidence="7">
    <location>
        <begin position="449"/>
        <end position="471"/>
    </location>
</feature>
<dbReference type="Pfam" id="PF07690">
    <property type="entry name" value="MFS_1"/>
    <property type="match status" value="1"/>
</dbReference>
<feature type="transmembrane region" description="Helical" evidence="7">
    <location>
        <begin position="114"/>
        <end position="133"/>
    </location>
</feature>
<keyword evidence="4 7" id="KW-1133">Transmembrane helix</keyword>
<keyword evidence="2" id="KW-0813">Transport</keyword>
<evidence type="ECO:0000256" key="4">
    <source>
        <dbReference type="ARBA" id="ARBA00022989"/>
    </source>
</evidence>
<evidence type="ECO:0000256" key="5">
    <source>
        <dbReference type="ARBA" id="ARBA00023136"/>
    </source>
</evidence>
<dbReference type="InterPro" id="IPR020846">
    <property type="entry name" value="MFS_dom"/>
</dbReference>
<keyword evidence="3 7" id="KW-0812">Transmembrane</keyword>
<keyword evidence="10" id="KW-1185">Reference proteome</keyword>
<feature type="transmembrane region" description="Helical" evidence="7">
    <location>
        <begin position="270"/>
        <end position="288"/>
    </location>
</feature>
<reference evidence="9" key="1">
    <citation type="submission" date="2020-12" db="EMBL/GenBank/DDBJ databases">
        <title>Metabolic potential, ecology and presence of endohyphal bacteria is reflected in genomic diversity of Mucoromycotina.</title>
        <authorList>
            <person name="Muszewska A."/>
            <person name="Okrasinska A."/>
            <person name="Steczkiewicz K."/>
            <person name="Drgas O."/>
            <person name="Orlowska M."/>
            <person name="Perlinska-Lenart U."/>
            <person name="Aleksandrzak-Piekarczyk T."/>
            <person name="Szatraj K."/>
            <person name="Zielenkiewicz U."/>
            <person name="Pilsyk S."/>
            <person name="Malc E."/>
            <person name="Mieczkowski P."/>
            <person name="Kruszewska J.S."/>
            <person name="Biernat P."/>
            <person name="Pawlowska J."/>
        </authorList>
    </citation>
    <scope>NUCLEOTIDE SEQUENCE</scope>
    <source>
        <strain evidence="9">CBS 226.32</strain>
    </source>
</reference>
<feature type="transmembrane region" description="Helical" evidence="7">
    <location>
        <begin position="367"/>
        <end position="395"/>
    </location>
</feature>
<feature type="transmembrane region" description="Helical" evidence="7">
    <location>
        <begin position="145"/>
        <end position="169"/>
    </location>
</feature>
<evidence type="ECO:0000313" key="10">
    <source>
        <dbReference type="Proteomes" id="UP000650833"/>
    </source>
</evidence>
<sequence length="595" mass="65413">MTIQSGPDHEENDRKLQLTELSDCSHNALEDVDIVSLEPNSKQYNNYWSPFSKKNHRHDDDDDDDDDEFTSASTVYHHKKNRFTAIKKLFFHVMGDIYADDNPREYSKLKKNTIIMIVALSGISGPIGSMIYMPGLTQIQGSLNASTAAINGSVSAYVIFTGIAPLFWASMSDTYGRKPMYIYSLIISVIASILCAVSRNAAMLIVFRALQAVGSSSGQTLGAGVIADTIEVADRGKAYGIFYIGPLLGPVIGPTVGGALCQYLGWQSTFYFLAIIGFVLLLIILVLLPETVRRKRVEVLTSDGNKQKILKKTEKFQALKNLKTAFAPMLIMLGDPTVLVITFYNTVIFSCLYFLTPTITETFEEIYGYTSTVVGLCYLAFGFGLICGSVSSGRYADYIVRKLREKNGPENVYPELRLRAAFPSFVLIPAGYLIYAWTTEKGVGVYAPLIGLFVYALGQMSAFTPTSVYLVDSKPGRSASAVAINNCVRSVTAAIATIFSSQSVEAAGTGVLFSVLAAINLVNCLTLIAVMIWGKKWREKFEEKTCTGPFDKVTSNTAITTADKNNKEKILLENEEAKNEYNEELAIVHSRMSQV</sequence>
<evidence type="ECO:0000256" key="2">
    <source>
        <dbReference type="ARBA" id="ARBA00022448"/>
    </source>
</evidence>
<feature type="transmembrane region" description="Helical" evidence="7">
    <location>
        <begin position="478"/>
        <end position="499"/>
    </location>
</feature>
<gene>
    <name evidence="9" type="ORF">INT46_002244</name>
</gene>
<feature type="transmembrane region" description="Helical" evidence="7">
    <location>
        <begin position="511"/>
        <end position="534"/>
    </location>
</feature>
<dbReference type="EMBL" id="JAEPRC010000257">
    <property type="protein sequence ID" value="KAG2202449.1"/>
    <property type="molecule type" value="Genomic_DNA"/>
</dbReference>
<dbReference type="Gene3D" id="1.20.1720.10">
    <property type="entry name" value="Multidrug resistance protein D"/>
    <property type="match status" value="1"/>
</dbReference>
<evidence type="ECO:0000256" key="6">
    <source>
        <dbReference type="SAM" id="MobiDB-lite"/>
    </source>
</evidence>
<dbReference type="OrthoDB" id="3936150at2759"/>
<dbReference type="PANTHER" id="PTHR23502">
    <property type="entry name" value="MAJOR FACILITATOR SUPERFAMILY"/>
    <property type="match status" value="1"/>
</dbReference>
<dbReference type="InterPro" id="IPR036259">
    <property type="entry name" value="MFS_trans_sf"/>
</dbReference>
<evidence type="ECO:0000256" key="1">
    <source>
        <dbReference type="ARBA" id="ARBA00004141"/>
    </source>
</evidence>
<feature type="transmembrane region" description="Helical" evidence="7">
    <location>
        <begin position="181"/>
        <end position="207"/>
    </location>
</feature>
<feature type="transmembrane region" description="Helical" evidence="7">
    <location>
        <begin position="416"/>
        <end position="437"/>
    </location>
</feature>
<dbReference type="InterPro" id="IPR011701">
    <property type="entry name" value="MFS"/>
</dbReference>
<feature type="transmembrane region" description="Helical" evidence="7">
    <location>
        <begin position="330"/>
        <end position="355"/>
    </location>
</feature>
<dbReference type="GO" id="GO:0005886">
    <property type="term" value="C:plasma membrane"/>
    <property type="evidence" value="ECO:0007669"/>
    <property type="project" value="TreeGrafter"/>
</dbReference>
<accession>A0A8H7V5T8</accession>
<feature type="region of interest" description="Disordered" evidence="6">
    <location>
        <begin position="47"/>
        <end position="68"/>
    </location>
</feature>
<comment type="caution">
    <text evidence="9">The sequence shown here is derived from an EMBL/GenBank/DDBJ whole genome shotgun (WGS) entry which is preliminary data.</text>
</comment>
<proteinExistence type="predicted"/>
<name>A0A8H7V5T8_9FUNG</name>
<evidence type="ECO:0000259" key="8">
    <source>
        <dbReference type="PROSITE" id="PS50850"/>
    </source>
</evidence>
<evidence type="ECO:0000256" key="7">
    <source>
        <dbReference type="SAM" id="Phobius"/>
    </source>
</evidence>
<feature type="domain" description="Major facilitator superfamily (MFS) profile" evidence="8">
    <location>
        <begin position="114"/>
        <end position="535"/>
    </location>
</feature>
<comment type="subcellular location">
    <subcellularLocation>
        <location evidence="1">Membrane</location>
        <topology evidence="1">Multi-pass membrane protein</topology>
    </subcellularLocation>
</comment>
<dbReference type="PANTHER" id="PTHR23502:SF5">
    <property type="entry name" value="QUINIDINE RESISTANCE PROTEIN 3"/>
    <property type="match status" value="1"/>
</dbReference>
<dbReference type="Proteomes" id="UP000650833">
    <property type="component" value="Unassembled WGS sequence"/>
</dbReference>
<dbReference type="PROSITE" id="PS50850">
    <property type="entry name" value="MFS"/>
    <property type="match status" value="1"/>
</dbReference>
<dbReference type="GO" id="GO:0022857">
    <property type="term" value="F:transmembrane transporter activity"/>
    <property type="evidence" value="ECO:0007669"/>
    <property type="project" value="InterPro"/>
</dbReference>
<dbReference type="CDD" id="cd17323">
    <property type="entry name" value="MFS_Tpo1_MDR_like"/>
    <property type="match status" value="1"/>
</dbReference>
<organism evidence="9 10">
    <name type="scientific">Mucor plumbeus</name>
    <dbReference type="NCBI Taxonomy" id="97098"/>
    <lineage>
        <taxon>Eukaryota</taxon>
        <taxon>Fungi</taxon>
        <taxon>Fungi incertae sedis</taxon>
        <taxon>Mucoromycota</taxon>
        <taxon>Mucoromycotina</taxon>
        <taxon>Mucoromycetes</taxon>
        <taxon>Mucorales</taxon>
        <taxon>Mucorineae</taxon>
        <taxon>Mucoraceae</taxon>
        <taxon>Mucor</taxon>
    </lineage>
</organism>
<evidence type="ECO:0000313" key="9">
    <source>
        <dbReference type="EMBL" id="KAG2202449.1"/>
    </source>
</evidence>
<dbReference type="FunFam" id="1.20.1250.20:FF:000172">
    <property type="entry name" value="MFS multidrug resistance transporter"/>
    <property type="match status" value="1"/>
</dbReference>
<evidence type="ECO:0000256" key="3">
    <source>
        <dbReference type="ARBA" id="ARBA00022692"/>
    </source>
</evidence>